<dbReference type="InterPro" id="IPR032675">
    <property type="entry name" value="LRR_dom_sf"/>
</dbReference>
<dbReference type="SUPFAM" id="SSF52047">
    <property type="entry name" value="RNI-like"/>
    <property type="match status" value="1"/>
</dbReference>
<dbReference type="EMBL" id="JADGJD010000170">
    <property type="protein sequence ID" value="KAJ3053921.1"/>
    <property type="molecule type" value="Genomic_DNA"/>
</dbReference>
<evidence type="ECO:0000313" key="1">
    <source>
        <dbReference type="EMBL" id="KAJ3053921.1"/>
    </source>
</evidence>
<comment type="caution">
    <text evidence="1">The sequence shown here is derived from an EMBL/GenBank/DDBJ whole genome shotgun (WGS) entry which is preliminary data.</text>
</comment>
<keyword evidence="2" id="KW-1185">Reference proteome</keyword>
<dbReference type="AlphaFoldDB" id="A0AAD5SG25"/>
<sequence length="533" mass="59867">MSTRVRPNPTRFVISTCQEALASAVRTLYQLHAHTSEQYYLRNQQAEKLIATWATCDLWMKLYPKGKKDEGFLSGKETDALALVKSSASKVRACIGESKALGNLDVIVGLNSFPEAFWPLPEKKPKKSSAVHPFPDLVIDRIIDFSSAADEDGSTWRATSLVSHAWNEATRRRMNASAFVTDYKYTSSLLLYSISHLSPDRHILSVRDLEIVLVNPNARTHKSFLACIDAIVSFSPLRRLQLGESAINATMLLKWIGRTSTLACLEINHCVFEGFGANSLSNNSAHQQLNSITWLTITDCSERSSAKGFISFLMKSVAPNLRFLDIRTSYNLPQLEDLSFYWKERSQWFSQLAKLKHLDVSYVEDLAFVAPLTSALHILEGSMSWQSPADLEAYHAALMSIPTLRVLAVEGCTRGDRTRLPPKNTDFYRTKGKNLTGLLIDSHFTHRFVLADIPKYCDQLTHLAVFCSTRGGSPTFGSADVRELVRKLPRLRKVAVHGRHDDMVNNVAEAVRAVGRFDLLCWRPSLPVSWWDS</sequence>
<evidence type="ECO:0000313" key="2">
    <source>
        <dbReference type="Proteomes" id="UP001212841"/>
    </source>
</evidence>
<name>A0AAD5SG25_9FUNG</name>
<reference evidence="1" key="1">
    <citation type="submission" date="2020-05" db="EMBL/GenBank/DDBJ databases">
        <title>Phylogenomic resolution of chytrid fungi.</title>
        <authorList>
            <person name="Stajich J.E."/>
            <person name="Amses K."/>
            <person name="Simmons R."/>
            <person name="Seto K."/>
            <person name="Myers J."/>
            <person name="Bonds A."/>
            <person name="Quandt C.A."/>
            <person name="Barry K."/>
            <person name="Liu P."/>
            <person name="Grigoriev I."/>
            <person name="Longcore J.E."/>
            <person name="James T.Y."/>
        </authorList>
    </citation>
    <scope>NUCLEOTIDE SEQUENCE</scope>
    <source>
        <strain evidence="1">JEL0318</strain>
    </source>
</reference>
<dbReference type="Gene3D" id="3.80.10.10">
    <property type="entry name" value="Ribonuclease Inhibitor"/>
    <property type="match status" value="1"/>
</dbReference>
<proteinExistence type="predicted"/>
<accession>A0AAD5SG25</accession>
<organism evidence="1 2">
    <name type="scientific">Rhizophlyctis rosea</name>
    <dbReference type="NCBI Taxonomy" id="64517"/>
    <lineage>
        <taxon>Eukaryota</taxon>
        <taxon>Fungi</taxon>
        <taxon>Fungi incertae sedis</taxon>
        <taxon>Chytridiomycota</taxon>
        <taxon>Chytridiomycota incertae sedis</taxon>
        <taxon>Chytridiomycetes</taxon>
        <taxon>Rhizophlyctidales</taxon>
        <taxon>Rhizophlyctidaceae</taxon>
        <taxon>Rhizophlyctis</taxon>
    </lineage>
</organism>
<gene>
    <name evidence="1" type="ORF">HK097_003071</name>
</gene>
<protein>
    <submittedName>
        <fullName evidence="1">Uncharacterized protein</fullName>
    </submittedName>
</protein>
<dbReference type="Proteomes" id="UP001212841">
    <property type="component" value="Unassembled WGS sequence"/>
</dbReference>